<dbReference type="PROSITE" id="PS00108">
    <property type="entry name" value="PROTEIN_KINASE_ST"/>
    <property type="match status" value="1"/>
</dbReference>
<organism evidence="6 7">
    <name type="scientific">Rhizoctonia solani</name>
    <dbReference type="NCBI Taxonomy" id="456999"/>
    <lineage>
        <taxon>Eukaryota</taxon>
        <taxon>Fungi</taxon>
        <taxon>Dikarya</taxon>
        <taxon>Basidiomycota</taxon>
        <taxon>Agaricomycotina</taxon>
        <taxon>Agaricomycetes</taxon>
        <taxon>Cantharellales</taxon>
        <taxon>Ceratobasidiaceae</taxon>
        <taxon>Rhizoctonia</taxon>
    </lineage>
</organism>
<dbReference type="PROSITE" id="PS50011">
    <property type="entry name" value="PROTEIN_KINASE_DOM"/>
    <property type="match status" value="1"/>
</dbReference>
<keyword evidence="3 4" id="KW-0067">ATP-binding</keyword>
<dbReference type="EMBL" id="CAJNJQ010002369">
    <property type="protein sequence ID" value="CAE7173636.1"/>
    <property type="molecule type" value="Genomic_DNA"/>
</dbReference>
<dbReference type="GO" id="GO:0005524">
    <property type="term" value="F:ATP binding"/>
    <property type="evidence" value="ECO:0007669"/>
    <property type="project" value="UniProtKB-UniRule"/>
</dbReference>
<proteinExistence type="predicted"/>
<dbReference type="InterPro" id="IPR008271">
    <property type="entry name" value="Ser/Thr_kinase_AS"/>
</dbReference>
<keyword evidence="2 4" id="KW-0547">Nucleotide-binding</keyword>
<feature type="binding site" evidence="4">
    <location>
        <position position="34"/>
    </location>
    <ligand>
        <name>ATP</name>
        <dbReference type="ChEBI" id="CHEBI:30616"/>
    </ligand>
</feature>
<dbReference type="AlphaFoldDB" id="A0A8H3E765"/>
<dbReference type="Gene3D" id="1.10.510.10">
    <property type="entry name" value="Transferase(Phosphotransferase) domain 1"/>
    <property type="match status" value="1"/>
</dbReference>
<dbReference type="InterPro" id="IPR011009">
    <property type="entry name" value="Kinase-like_dom_sf"/>
</dbReference>
<name>A0A8H3E765_9AGAM</name>
<evidence type="ECO:0000313" key="7">
    <source>
        <dbReference type="Proteomes" id="UP000663827"/>
    </source>
</evidence>
<evidence type="ECO:0000256" key="2">
    <source>
        <dbReference type="ARBA" id="ARBA00022741"/>
    </source>
</evidence>
<accession>A0A8H3E765</accession>
<dbReference type="SMART" id="SM00220">
    <property type="entry name" value="S_TKc"/>
    <property type="match status" value="1"/>
</dbReference>
<evidence type="ECO:0000259" key="5">
    <source>
        <dbReference type="PROSITE" id="PS50011"/>
    </source>
</evidence>
<feature type="domain" description="Protein kinase" evidence="5">
    <location>
        <begin position="5"/>
        <end position="274"/>
    </location>
</feature>
<reference evidence="6" key="1">
    <citation type="submission" date="2021-01" db="EMBL/GenBank/DDBJ databases">
        <authorList>
            <person name="Kaushik A."/>
        </authorList>
    </citation>
    <scope>NUCLEOTIDE SEQUENCE</scope>
    <source>
        <strain evidence="6">AG5</strain>
    </source>
</reference>
<protein>
    <recommendedName>
        <fullName evidence="1">non-specific serine/threonine protein kinase</fullName>
        <ecNumber evidence="1">2.7.11.1</ecNumber>
    </recommendedName>
</protein>
<evidence type="ECO:0000256" key="4">
    <source>
        <dbReference type="PROSITE-ProRule" id="PRU10141"/>
    </source>
</evidence>
<dbReference type="PANTHER" id="PTHR11909">
    <property type="entry name" value="CASEIN KINASE-RELATED"/>
    <property type="match status" value="1"/>
</dbReference>
<dbReference type="PROSITE" id="PS00107">
    <property type="entry name" value="PROTEIN_KINASE_ATP"/>
    <property type="match status" value="1"/>
</dbReference>
<dbReference type="Proteomes" id="UP000663827">
    <property type="component" value="Unassembled WGS sequence"/>
</dbReference>
<dbReference type="InterPro" id="IPR050235">
    <property type="entry name" value="CK1_Ser-Thr_kinase"/>
</dbReference>
<sequence>MKVALKKGAPLGFGGFSTVYRATELHTGLVVALKQSRASRKLRRTLLQHEAQVLIFLAGHPAIPQVYAYGRIEHFELLAMELLDQTLGDAVEARGPLSLTIVSDIADQLLSALEHIHNKGVVHRDIKPDNILLVSEGSWNIRLIDFGFAYPAPTEIPAAEYLADPSQSTTVFGTLSFASLNAHEGLKLTYRDDLESSAYTFLYLLRGNLPWAGYASHGTVHGRIRQVRAQKRRLHGAHLATGLPTEFGELVDYARSLSTTEIPNYQGWRGKLTLVARLFNKQEYSVTGDPCRPLSGSEASNTGLLPPLRLGQVALVGLLSSVTAEGYSIQVGREKSYIPDPRFSTSEWESSVKPCVILQVEWVSRDNTYKFTAVPISQNPELENDYTPKVSIISPGSSSSEPSGIVIEPDWPFQGAYCYAFKRPTVFYCLPSQVISPVIFNFMVAEETDGAQALVPCFWMIDPNGVDSLLMTLSPPPCSRLHDSESPELDTRDDAKLRSGYVKLYAGVYPLDPTEAPVKAADWNSTRAWFDECIKAARHYEKCDGIRWTNACYIQDDDEVSTGGLSDSYSRLDIEEWEHQLERDSTLTLAPILEGIGNLGVIKDMLEGLDEIELAA</sequence>
<evidence type="ECO:0000256" key="1">
    <source>
        <dbReference type="ARBA" id="ARBA00012513"/>
    </source>
</evidence>
<dbReference type="InterPro" id="IPR017441">
    <property type="entry name" value="Protein_kinase_ATP_BS"/>
</dbReference>
<dbReference type="GO" id="GO:0004674">
    <property type="term" value="F:protein serine/threonine kinase activity"/>
    <property type="evidence" value="ECO:0007669"/>
    <property type="project" value="UniProtKB-EC"/>
</dbReference>
<dbReference type="SUPFAM" id="SSF56112">
    <property type="entry name" value="Protein kinase-like (PK-like)"/>
    <property type="match status" value="1"/>
</dbReference>
<evidence type="ECO:0000313" key="6">
    <source>
        <dbReference type="EMBL" id="CAE7173636.1"/>
    </source>
</evidence>
<dbReference type="Pfam" id="PF00069">
    <property type="entry name" value="Pkinase"/>
    <property type="match status" value="1"/>
</dbReference>
<dbReference type="EC" id="2.7.11.1" evidence="1"/>
<dbReference type="InterPro" id="IPR000719">
    <property type="entry name" value="Prot_kinase_dom"/>
</dbReference>
<evidence type="ECO:0000256" key="3">
    <source>
        <dbReference type="ARBA" id="ARBA00022840"/>
    </source>
</evidence>
<comment type="caution">
    <text evidence="6">The sequence shown here is derived from an EMBL/GenBank/DDBJ whole genome shotgun (WGS) entry which is preliminary data.</text>
</comment>
<gene>
    <name evidence="6" type="ORF">RDB_LOCUS109286</name>
</gene>